<feature type="non-terminal residue" evidence="1">
    <location>
        <position position="181"/>
    </location>
</feature>
<proteinExistence type="predicted"/>
<protein>
    <submittedName>
        <fullName evidence="1">Uncharacterized protein</fullName>
    </submittedName>
</protein>
<gene>
    <name evidence="1" type="ORF">METZ01_LOCUS229287</name>
</gene>
<reference evidence="1" key="1">
    <citation type="submission" date="2018-05" db="EMBL/GenBank/DDBJ databases">
        <authorList>
            <person name="Lanie J.A."/>
            <person name="Ng W.-L."/>
            <person name="Kazmierczak K.M."/>
            <person name="Andrzejewski T.M."/>
            <person name="Davidsen T.M."/>
            <person name="Wayne K.J."/>
            <person name="Tettelin H."/>
            <person name="Glass J.I."/>
            <person name="Rusch D."/>
            <person name="Podicherti R."/>
            <person name="Tsui H.-C.T."/>
            <person name="Winkler M.E."/>
        </authorList>
    </citation>
    <scope>NUCLEOTIDE SEQUENCE</scope>
</reference>
<sequence length="181" mass="20771">MAKQVNVGEIVIDKLQCEGALGSFDLITHLEELNIYEDIFSNTLQAHITLQEAYNLPQYIPFMGEETIDCSIRLEGVVGATESSIIQPPKFHVHDLSDRFLKTPKSQRYSLDLVSEQYMSNLHAKVSKSYADWTIDDIVGDIWANYLDDDKDLFVEATERNENIIIPNWHPHDAFNWLATR</sequence>
<accession>A0A382GPA8</accession>
<evidence type="ECO:0000313" key="1">
    <source>
        <dbReference type="EMBL" id="SVB76433.1"/>
    </source>
</evidence>
<organism evidence="1">
    <name type="scientific">marine metagenome</name>
    <dbReference type="NCBI Taxonomy" id="408172"/>
    <lineage>
        <taxon>unclassified sequences</taxon>
        <taxon>metagenomes</taxon>
        <taxon>ecological metagenomes</taxon>
    </lineage>
</organism>
<dbReference type="EMBL" id="UINC01056421">
    <property type="protein sequence ID" value="SVB76433.1"/>
    <property type="molecule type" value="Genomic_DNA"/>
</dbReference>
<name>A0A382GPA8_9ZZZZ</name>
<dbReference type="AlphaFoldDB" id="A0A382GPA8"/>